<dbReference type="InterPro" id="IPR000086">
    <property type="entry name" value="NUDIX_hydrolase_dom"/>
</dbReference>
<comment type="caution">
    <text evidence="3">The sequence shown here is derived from an EMBL/GenBank/DDBJ whole genome shotgun (WGS) entry which is preliminary data.</text>
</comment>
<dbReference type="InterPro" id="IPR015797">
    <property type="entry name" value="NUDIX_hydrolase-like_dom_sf"/>
</dbReference>
<dbReference type="EC" id="3.6.1.55" evidence="3"/>
<protein>
    <submittedName>
        <fullName evidence="3">8-oxo-dGTP diphosphatase</fullName>
        <ecNumber evidence="3">3.6.1.55</ecNumber>
    </submittedName>
</protein>
<keyword evidence="4" id="KW-1185">Reference proteome</keyword>
<dbReference type="Pfam" id="PF00293">
    <property type="entry name" value="NUDIX"/>
    <property type="match status" value="1"/>
</dbReference>
<evidence type="ECO:0000313" key="3">
    <source>
        <dbReference type="EMBL" id="MDQ0350260.1"/>
    </source>
</evidence>
<dbReference type="PROSITE" id="PS51462">
    <property type="entry name" value="NUDIX"/>
    <property type="match status" value="1"/>
</dbReference>
<dbReference type="Gene3D" id="3.90.79.10">
    <property type="entry name" value="Nucleoside Triphosphate Pyrophosphohydrolase"/>
    <property type="match status" value="1"/>
</dbReference>
<name>A0ABU0DPX7_9BACI</name>
<dbReference type="PANTHER" id="PTHR43736">
    <property type="entry name" value="ADP-RIBOSE PYROPHOSPHATASE"/>
    <property type="match status" value="1"/>
</dbReference>
<comment type="similarity">
    <text evidence="1">Belongs to the Nudix hydrolase family.</text>
</comment>
<accession>A0ABU0DPX7</accession>
<evidence type="ECO:0000313" key="4">
    <source>
        <dbReference type="Proteomes" id="UP001236723"/>
    </source>
</evidence>
<feature type="domain" description="Nudix hydrolase" evidence="2">
    <location>
        <begin position="2"/>
        <end position="134"/>
    </location>
</feature>
<evidence type="ECO:0000256" key="1">
    <source>
        <dbReference type="ARBA" id="ARBA00005582"/>
    </source>
</evidence>
<dbReference type="GO" id="GO:0035539">
    <property type="term" value="F:8-oxo-7,8-dihydrodeoxyguanosine triphosphate pyrophosphatase activity"/>
    <property type="evidence" value="ECO:0007669"/>
    <property type="project" value="UniProtKB-EC"/>
</dbReference>
<dbReference type="PANTHER" id="PTHR43736:SF1">
    <property type="entry name" value="DIHYDRONEOPTERIN TRIPHOSPHATE DIPHOSPHATASE"/>
    <property type="match status" value="1"/>
</dbReference>
<sequence>MKLKQFAAAFLFNESEEVLLLQKKADAKFLAGKRVPIGGHMEIGEMNDPESACIREIKEETGLEQHQVSNLTLKYVVHRMKGDYIYIQFIFFGKLQPNVDVVESDEGELNWIPSDRLKDENVTEAIRELARHYEEKGQYDDEVYVGAMFSNEGQPQMSWSVLQDWERLSAK</sequence>
<proteinExistence type="inferred from homology"/>
<reference evidence="3 4" key="1">
    <citation type="submission" date="2023-07" db="EMBL/GenBank/DDBJ databases">
        <title>Genomic Encyclopedia of Type Strains, Phase IV (KMG-IV): sequencing the most valuable type-strain genomes for metagenomic binning, comparative biology and taxonomic classification.</title>
        <authorList>
            <person name="Goeker M."/>
        </authorList>
    </citation>
    <scope>NUCLEOTIDE SEQUENCE [LARGE SCALE GENOMIC DNA]</scope>
    <source>
        <strain evidence="3 4">DSM 15448</strain>
    </source>
</reference>
<keyword evidence="3" id="KW-0378">Hydrolase</keyword>
<evidence type="ECO:0000259" key="2">
    <source>
        <dbReference type="PROSITE" id="PS51462"/>
    </source>
</evidence>
<dbReference type="SUPFAM" id="SSF55811">
    <property type="entry name" value="Nudix"/>
    <property type="match status" value="1"/>
</dbReference>
<dbReference type="RefSeq" id="WP_307064973.1">
    <property type="nucleotide sequence ID" value="NZ_JAUSUP010000001.1"/>
</dbReference>
<dbReference type="Proteomes" id="UP001236723">
    <property type="component" value="Unassembled WGS sequence"/>
</dbReference>
<dbReference type="EMBL" id="JAUSUP010000001">
    <property type="protein sequence ID" value="MDQ0350260.1"/>
    <property type="molecule type" value="Genomic_DNA"/>
</dbReference>
<organism evidence="3 4">
    <name type="scientific">Alkalibacillus filiformis</name>
    <dbReference type="NCBI Taxonomy" id="200990"/>
    <lineage>
        <taxon>Bacteria</taxon>
        <taxon>Bacillati</taxon>
        <taxon>Bacillota</taxon>
        <taxon>Bacilli</taxon>
        <taxon>Bacillales</taxon>
        <taxon>Bacillaceae</taxon>
        <taxon>Alkalibacillus</taxon>
    </lineage>
</organism>
<gene>
    <name evidence="3" type="ORF">J2R98_000063</name>
</gene>